<proteinExistence type="predicted"/>
<dbReference type="AlphaFoldDB" id="A0AAE1HCZ2"/>
<dbReference type="Proteomes" id="UP001219518">
    <property type="component" value="Unassembled WGS sequence"/>
</dbReference>
<feature type="chain" id="PRO_5042073556" evidence="1">
    <location>
        <begin position="21"/>
        <end position="126"/>
    </location>
</feature>
<reference evidence="2" key="1">
    <citation type="submission" date="2021-07" db="EMBL/GenBank/DDBJ databases">
        <authorList>
            <person name="Catto M.A."/>
            <person name="Jacobson A."/>
            <person name="Kennedy G."/>
            <person name="Labadie P."/>
            <person name="Hunt B.G."/>
            <person name="Srinivasan R."/>
        </authorList>
    </citation>
    <scope>NUCLEOTIDE SEQUENCE</scope>
    <source>
        <strain evidence="2">PL_HMW_Pooled</strain>
        <tissue evidence="2">Head</tissue>
    </source>
</reference>
<protein>
    <submittedName>
        <fullName evidence="2">Zinc finger and SCAN domain-containing protein 20</fullName>
    </submittedName>
</protein>
<reference evidence="2" key="2">
    <citation type="journal article" date="2023" name="BMC Genomics">
        <title>Pest status, molecular evolution, and epigenetic factors derived from the genome assembly of Frankliniella fusca, a thysanopteran phytovirus vector.</title>
        <authorList>
            <person name="Catto M.A."/>
            <person name="Labadie P.E."/>
            <person name="Jacobson A.L."/>
            <person name="Kennedy G.G."/>
            <person name="Srinivasan R."/>
            <person name="Hunt B.G."/>
        </authorList>
    </citation>
    <scope>NUCLEOTIDE SEQUENCE</scope>
    <source>
        <strain evidence="2">PL_HMW_Pooled</strain>
    </source>
</reference>
<gene>
    <name evidence="2" type="ORF">KUF71_008348</name>
</gene>
<evidence type="ECO:0000313" key="3">
    <source>
        <dbReference type="Proteomes" id="UP001219518"/>
    </source>
</evidence>
<comment type="caution">
    <text evidence="2">The sequence shown here is derived from an EMBL/GenBank/DDBJ whole genome shotgun (WGS) entry which is preliminary data.</text>
</comment>
<dbReference type="EMBL" id="JAHWGI010000970">
    <property type="protein sequence ID" value="KAK3919199.1"/>
    <property type="molecule type" value="Genomic_DNA"/>
</dbReference>
<evidence type="ECO:0000256" key="1">
    <source>
        <dbReference type="SAM" id="SignalP"/>
    </source>
</evidence>
<sequence>MVSKVVIFAFVALCCAQALAAPYEDKLENAHLQTNFVKCTKSVIQAIGIVKDVATVVGDFKSIVQEAKKAKADCKAKEGATAEEIAKCTQEATATEMNKIVAESQVVAEKAANAFEKIKDVVDECS</sequence>
<keyword evidence="1" id="KW-0732">Signal</keyword>
<evidence type="ECO:0000313" key="2">
    <source>
        <dbReference type="EMBL" id="KAK3919199.1"/>
    </source>
</evidence>
<keyword evidence="3" id="KW-1185">Reference proteome</keyword>
<organism evidence="2 3">
    <name type="scientific">Frankliniella fusca</name>
    <dbReference type="NCBI Taxonomy" id="407009"/>
    <lineage>
        <taxon>Eukaryota</taxon>
        <taxon>Metazoa</taxon>
        <taxon>Ecdysozoa</taxon>
        <taxon>Arthropoda</taxon>
        <taxon>Hexapoda</taxon>
        <taxon>Insecta</taxon>
        <taxon>Pterygota</taxon>
        <taxon>Neoptera</taxon>
        <taxon>Paraneoptera</taxon>
        <taxon>Thysanoptera</taxon>
        <taxon>Terebrantia</taxon>
        <taxon>Thripoidea</taxon>
        <taxon>Thripidae</taxon>
        <taxon>Frankliniella</taxon>
    </lineage>
</organism>
<feature type="signal peptide" evidence="1">
    <location>
        <begin position="1"/>
        <end position="20"/>
    </location>
</feature>
<accession>A0AAE1HCZ2</accession>
<name>A0AAE1HCZ2_9NEOP</name>